<reference evidence="1" key="1">
    <citation type="journal article" date="2015" name="Nature">
        <title>Complex archaea that bridge the gap between prokaryotes and eukaryotes.</title>
        <authorList>
            <person name="Spang A."/>
            <person name="Saw J.H."/>
            <person name="Jorgensen S.L."/>
            <person name="Zaremba-Niedzwiedzka K."/>
            <person name="Martijn J."/>
            <person name="Lind A.E."/>
            <person name="van Eijk R."/>
            <person name="Schleper C."/>
            <person name="Guy L."/>
            <person name="Ettema T.J."/>
        </authorList>
    </citation>
    <scope>NUCLEOTIDE SEQUENCE</scope>
</reference>
<protein>
    <submittedName>
        <fullName evidence="1">Uncharacterized protein</fullName>
    </submittedName>
</protein>
<comment type="caution">
    <text evidence="1">The sequence shown here is derived from an EMBL/GenBank/DDBJ whole genome shotgun (WGS) entry which is preliminary data.</text>
</comment>
<name>A0A0F9USR5_9ZZZZ</name>
<dbReference type="EMBL" id="LAZR01000835">
    <property type="protein sequence ID" value="KKN56673.1"/>
    <property type="molecule type" value="Genomic_DNA"/>
</dbReference>
<sequence length="67" mass="7950">MDLTNQILNQRRKGYFPLCDDCDKPITLEHEKINIILHPLNRNAKTINVYHKICYDKIKKGIKEVLE</sequence>
<organism evidence="1">
    <name type="scientific">marine sediment metagenome</name>
    <dbReference type="NCBI Taxonomy" id="412755"/>
    <lineage>
        <taxon>unclassified sequences</taxon>
        <taxon>metagenomes</taxon>
        <taxon>ecological metagenomes</taxon>
    </lineage>
</organism>
<accession>A0A0F9USR5</accession>
<evidence type="ECO:0000313" key="1">
    <source>
        <dbReference type="EMBL" id="KKN56673.1"/>
    </source>
</evidence>
<proteinExistence type="predicted"/>
<gene>
    <name evidence="1" type="ORF">LCGC14_0569900</name>
</gene>
<dbReference type="AlphaFoldDB" id="A0A0F9USR5"/>